<dbReference type="RefSeq" id="WP_008469430.1">
    <property type="nucleotide sequence ID" value="NZ_AYZP01000001.1"/>
</dbReference>
<sequence>MTIGEALKQIHLQAGLTQTQMAADIITESFYSKVERVVHSIDADTLINLLTAHHLDVIHFFTLIANQKSVAQPHFDLVNKITFAQNRKDIRALDKIASEIQNGGGSEEFYLQFRLQNAYAWVLHSNKMVSSEIKKKVKSLILDENWNRPAYHYLSQAIIFLDIDEAYYLVNSAFNAFKRSEKRDTFSLQFVALIAVNYLNCCYHQKVDKKYTSCAIDFLHSLPIDASIGLNSILGTYYEALFNNDVQTQKMVALILKKSGYLSTIEDTLSKKLLEELK</sequence>
<evidence type="ECO:0000313" key="3">
    <source>
        <dbReference type="Proteomes" id="UP000009320"/>
    </source>
</evidence>
<dbReference type="SUPFAM" id="SSF47413">
    <property type="entry name" value="lambda repressor-like DNA-binding domains"/>
    <property type="match status" value="1"/>
</dbReference>
<protein>
    <submittedName>
        <fullName evidence="2">Transcriptional regulator</fullName>
    </submittedName>
</protein>
<proteinExistence type="predicted"/>
<dbReference type="GeneID" id="82846167"/>
<dbReference type="Proteomes" id="UP000009320">
    <property type="component" value="Unassembled WGS sequence"/>
</dbReference>
<dbReference type="CDD" id="cd00093">
    <property type="entry name" value="HTH_XRE"/>
    <property type="match status" value="1"/>
</dbReference>
<dbReference type="InterPro" id="IPR011990">
    <property type="entry name" value="TPR-like_helical_dom_sf"/>
</dbReference>
<organism evidence="2 3">
    <name type="scientific">Lactobacillus hominis DSM 23910 = CRBIP 24.179</name>
    <dbReference type="NCBI Taxonomy" id="1423758"/>
    <lineage>
        <taxon>Bacteria</taxon>
        <taxon>Bacillati</taxon>
        <taxon>Bacillota</taxon>
        <taxon>Bacilli</taxon>
        <taxon>Lactobacillales</taxon>
        <taxon>Lactobacillaceae</taxon>
        <taxon>Lactobacillus</taxon>
    </lineage>
</organism>
<reference evidence="2 3" key="1">
    <citation type="submission" date="2012-06" db="EMBL/GenBank/DDBJ databases">
        <title>Draft Genome Sequence of Lactobacillus hominis Strain CRBIP 24.179T, isolated from human intestine.</title>
        <authorList>
            <person name="Cousin S."/>
            <person name="Ma L."/>
            <person name="Bizet C."/>
            <person name="Loux V."/>
            <person name="Bouchier C."/>
            <person name="Clermont D."/>
            <person name="Creno S."/>
        </authorList>
    </citation>
    <scope>NUCLEOTIDE SEQUENCE [LARGE SCALE GENOMIC DNA]</scope>
    <source>
        <strain evidence="3">CRBIP 24.179T</strain>
    </source>
</reference>
<dbReference type="PATRIC" id="fig|1423758.3.peg.360"/>
<dbReference type="InterPro" id="IPR010982">
    <property type="entry name" value="Lambda_DNA-bd_dom_sf"/>
</dbReference>
<dbReference type="OrthoDB" id="2330104at2"/>
<comment type="caution">
    <text evidence="2">The sequence shown here is derived from an EMBL/GenBank/DDBJ whole genome shotgun (WGS) entry which is preliminary data.</text>
</comment>
<evidence type="ECO:0000259" key="1">
    <source>
        <dbReference type="PROSITE" id="PS50943"/>
    </source>
</evidence>
<name>I7IV60_9LACO</name>
<dbReference type="EMBL" id="CAKE01000001">
    <property type="protein sequence ID" value="CCI80878.1"/>
    <property type="molecule type" value="Genomic_DNA"/>
</dbReference>
<accession>I7IV60</accession>
<keyword evidence="3" id="KW-1185">Reference proteome</keyword>
<dbReference type="STRING" id="1423758.FC41_GL000357"/>
<dbReference type="PANTHER" id="PTHR37038">
    <property type="entry name" value="TRANSCRIPTIONAL REGULATOR-RELATED"/>
    <property type="match status" value="1"/>
</dbReference>
<dbReference type="AlphaFoldDB" id="I7IV60"/>
<evidence type="ECO:0000313" key="2">
    <source>
        <dbReference type="EMBL" id="CCI80878.1"/>
    </source>
</evidence>
<dbReference type="Gene3D" id="1.25.40.10">
    <property type="entry name" value="Tetratricopeptide repeat domain"/>
    <property type="match status" value="1"/>
</dbReference>
<dbReference type="InterPro" id="IPR053163">
    <property type="entry name" value="HTH-type_regulator_Rgg"/>
</dbReference>
<feature type="domain" description="HTH cro/C1-type" evidence="1">
    <location>
        <begin position="7"/>
        <end position="60"/>
    </location>
</feature>
<dbReference type="GO" id="GO:0003677">
    <property type="term" value="F:DNA binding"/>
    <property type="evidence" value="ECO:0007669"/>
    <property type="project" value="InterPro"/>
</dbReference>
<dbReference type="PROSITE" id="PS50943">
    <property type="entry name" value="HTH_CROC1"/>
    <property type="match status" value="1"/>
</dbReference>
<gene>
    <name evidence="2" type="ORF">BN55_02935</name>
</gene>
<dbReference type="eggNOG" id="ENOG50309HA">
    <property type="taxonomic scope" value="Bacteria"/>
</dbReference>
<dbReference type="InterPro" id="IPR001387">
    <property type="entry name" value="Cro/C1-type_HTH"/>
</dbReference>